<proteinExistence type="predicted"/>
<gene>
    <name evidence="2" type="ORF">MTR67_035177</name>
</gene>
<accession>A0AAF0ZK05</accession>
<sequence>MVNAVGEGSRQCPEDDKFEELYNKEVNYIGNQLGDSHSYYPRSGGNQGRNKDQDNDWRDWRDGGDNWRDREAEKIGISKGTN</sequence>
<organism evidence="2 3">
    <name type="scientific">Solanum verrucosum</name>
    <dbReference type="NCBI Taxonomy" id="315347"/>
    <lineage>
        <taxon>Eukaryota</taxon>
        <taxon>Viridiplantae</taxon>
        <taxon>Streptophyta</taxon>
        <taxon>Embryophyta</taxon>
        <taxon>Tracheophyta</taxon>
        <taxon>Spermatophyta</taxon>
        <taxon>Magnoliopsida</taxon>
        <taxon>eudicotyledons</taxon>
        <taxon>Gunneridae</taxon>
        <taxon>Pentapetalae</taxon>
        <taxon>asterids</taxon>
        <taxon>lamiids</taxon>
        <taxon>Solanales</taxon>
        <taxon>Solanaceae</taxon>
        <taxon>Solanoideae</taxon>
        <taxon>Solaneae</taxon>
        <taxon>Solanum</taxon>
    </lineage>
</organism>
<protein>
    <submittedName>
        <fullName evidence="2">Uncharacterized protein</fullName>
    </submittedName>
</protein>
<feature type="compositionally biased region" description="Basic and acidic residues" evidence="1">
    <location>
        <begin position="49"/>
        <end position="76"/>
    </location>
</feature>
<evidence type="ECO:0000313" key="3">
    <source>
        <dbReference type="Proteomes" id="UP001234989"/>
    </source>
</evidence>
<feature type="region of interest" description="Disordered" evidence="1">
    <location>
        <begin position="32"/>
        <end position="82"/>
    </location>
</feature>
<evidence type="ECO:0000313" key="2">
    <source>
        <dbReference type="EMBL" id="WMV41792.1"/>
    </source>
</evidence>
<name>A0AAF0ZK05_SOLVR</name>
<evidence type="ECO:0000256" key="1">
    <source>
        <dbReference type="SAM" id="MobiDB-lite"/>
    </source>
</evidence>
<keyword evidence="3" id="KW-1185">Reference proteome</keyword>
<dbReference type="EMBL" id="CP133619">
    <property type="protein sequence ID" value="WMV41792.1"/>
    <property type="molecule type" value="Genomic_DNA"/>
</dbReference>
<dbReference type="Proteomes" id="UP001234989">
    <property type="component" value="Chromosome 8"/>
</dbReference>
<reference evidence="2" key="1">
    <citation type="submission" date="2023-08" db="EMBL/GenBank/DDBJ databases">
        <title>A de novo genome assembly of Solanum verrucosum Schlechtendal, a Mexican diploid species geographically isolated from the other diploid A-genome species in potato relatives.</title>
        <authorList>
            <person name="Hosaka K."/>
        </authorList>
    </citation>
    <scope>NUCLEOTIDE SEQUENCE</scope>
    <source>
        <tissue evidence="2">Young leaves</tissue>
    </source>
</reference>
<dbReference type="AlphaFoldDB" id="A0AAF0ZK05"/>